<evidence type="ECO:0000313" key="4">
    <source>
        <dbReference type="Proteomes" id="UP000190140"/>
    </source>
</evidence>
<dbReference type="Pfam" id="PF08721">
    <property type="entry name" value="Tn7_Tnp_TnsA_C"/>
    <property type="match status" value="1"/>
</dbReference>
<reference evidence="3 4" key="1">
    <citation type="submission" date="2017-03" db="EMBL/GenBank/DDBJ databases">
        <title>Genome sequence of Clostridium thermoalcaliphilum DSM 7309.</title>
        <authorList>
            <person name="Poehlein A."/>
            <person name="Daniel R."/>
        </authorList>
    </citation>
    <scope>NUCLEOTIDE SEQUENCE [LARGE SCALE GENOMIC DNA]</scope>
    <source>
        <strain evidence="3 4">DSM 7309</strain>
    </source>
</reference>
<dbReference type="Gene3D" id="3.40.1350.10">
    <property type="match status" value="1"/>
</dbReference>
<dbReference type="EMBL" id="MZGW01000012">
    <property type="protein sequence ID" value="OPJ54760.1"/>
    <property type="molecule type" value="Genomic_DNA"/>
</dbReference>
<dbReference type="RefSeq" id="WP_079413593.1">
    <property type="nucleotide sequence ID" value="NZ_MZGW01000012.1"/>
</dbReference>
<evidence type="ECO:0000313" key="3">
    <source>
        <dbReference type="EMBL" id="OPJ54760.1"/>
    </source>
</evidence>
<dbReference type="SUPFAM" id="SSF52980">
    <property type="entry name" value="Restriction endonuclease-like"/>
    <property type="match status" value="1"/>
</dbReference>
<dbReference type="InterPro" id="IPR011335">
    <property type="entry name" value="Restrct_endonuc-II-like"/>
</dbReference>
<sequence>MAKRKLKWNEDKRQEFIEQGRGNGIGADYKPWLNIQDFPSMGRVSRVFGWKTRRIHHLFTDIQTRYFYLLEWEDSVQDIREHFPLLDVDEVIKRKDDLDFALFTDRESKTPYVISTTFLITIKDSNGVRYFARSIKAQSELERNKSLQKMEIERRYWEAKGIDWGIVTQKDIPIVMARNIEWVHSSLFDYKERGFSGKDIQFMSNTLIDMIVRKNTTVKEIISDFDKVYNYGAGTGLYVFKYLIATKRIEVDMTKEININNLVISYKEKGTSKEGGGIIAIS</sequence>
<dbReference type="Pfam" id="PF08722">
    <property type="entry name" value="Tn7_TnsA-like_N"/>
    <property type="match status" value="1"/>
</dbReference>
<dbReference type="InterPro" id="IPR014832">
    <property type="entry name" value="TnsA_C"/>
</dbReference>
<dbReference type="Proteomes" id="UP000190140">
    <property type="component" value="Unassembled WGS sequence"/>
</dbReference>
<dbReference type="CDD" id="cd22362">
    <property type="entry name" value="TnsA_endonuclease-like"/>
    <property type="match status" value="1"/>
</dbReference>
<evidence type="ECO:0000259" key="2">
    <source>
        <dbReference type="Pfam" id="PF08722"/>
    </source>
</evidence>
<dbReference type="OrthoDB" id="5291587at2"/>
<evidence type="ECO:0000259" key="1">
    <source>
        <dbReference type="Pfam" id="PF08721"/>
    </source>
</evidence>
<name>A0A1V4I4G6_9FIRM</name>
<comment type="caution">
    <text evidence="3">The sequence shown here is derived from an EMBL/GenBank/DDBJ whole genome shotgun (WGS) entry which is preliminary data.</text>
</comment>
<dbReference type="InterPro" id="IPR011856">
    <property type="entry name" value="tRNA_endonuc-like_dom_sf"/>
</dbReference>
<dbReference type="InterPro" id="IPR036388">
    <property type="entry name" value="WH-like_DNA-bd_sf"/>
</dbReference>
<dbReference type="GO" id="GO:0003676">
    <property type="term" value="F:nucleic acid binding"/>
    <property type="evidence" value="ECO:0007669"/>
    <property type="project" value="InterPro"/>
</dbReference>
<dbReference type="InterPro" id="IPR014833">
    <property type="entry name" value="TnsA_N"/>
</dbReference>
<dbReference type="STRING" id="29349.CLOTH_19810"/>
<gene>
    <name evidence="3" type="primary">tnsA</name>
    <name evidence="3" type="ORF">CLOTH_19810</name>
</gene>
<protein>
    <submittedName>
        <fullName evidence="3">Transposon Tn7 transposition protein TnsA</fullName>
    </submittedName>
</protein>
<organism evidence="3 4">
    <name type="scientific">Alkalithermobacter paradoxus</name>
    <dbReference type="NCBI Taxonomy" id="29349"/>
    <lineage>
        <taxon>Bacteria</taxon>
        <taxon>Bacillati</taxon>
        <taxon>Bacillota</taxon>
        <taxon>Clostridia</taxon>
        <taxon>Peptostreptococcales</taxon>
        <taxon>Tepidibacteraceae</taxon>
        <taxon>Alkalithermobacter</taxon>
    </lineage>
</organism>
<feature type="domain" description="TnsA endonuclease C-terminal" evidence="1">
    <location>
        <begin position="171"/>
        <end position="253"/>
    </location>
</feature>
<accession>A0A1V4I4G6</accession>
<dbReference type="AlphaFoldDB" id="A0A1V4I4G6"/>
<proteinExistence type="predicted"/>
<feature type="domain" description="TnsA endonuclease N-terminal" evidence="2">
    <location>
        <begin position="74"/>
        <end position="169"/>
    </location>
</feature>
<dbReference type="Gene3D" id="1.10.10.10">
    <property type="entry name" value="Winged helix-like DNA-binding domain superfamily/Winged helix DNA-binding domain"/>
    <property type="match status" value="1"/>
</dbReference>
<keyword evidence="4" id="KW-1185">Reference proteome</keyword>